<protein>
    <submittedName>
        <fullName evidence="1">Uncharacterized protein</fullName>
    </submittedName>
</protein>
<dbReference type="AlphaFoldDB" id="A0A935T803"/>
<accession>A0A935T803</accession>
<dbReference type="Proteomes" id="UP000706151">
    <property type="component" value="Unassembled WGS sequence"/>
</dbReference>
<organism evidence="1 2">
    <name type="scientific">Candidatus Accumulibacter affinis</name>
    <dbReference type="NCBI Taxonomy" id="2954384"/>
    <lineage>
        <taxon>Bacteria</taxon>
        <taxon>Pseudomonadati</taxon>
        <taxon>Pseudomonadota</taxon>
        <taxon>Betaproteobacteria</taxon>
        <taxon>Candidatus Accumulibacter</taxon>
    </lineage>
</organism>
<proteinExistence type="predicted"/>
<sequence length="91" mass="8975">MRSLTTIPTITGSVTATRATSEDTPLAITGIAVVDADNPTSIRATLAVTGETLTVADGSGTTVGSDNSNSLTISGTAAQINNAALQNAAAR</sequence>
<evidence type="ECO:0000313" key="1">
    <source>
        <dbReference type="EMBL" id="MBK7954698.1"/>
    </source>
</evidence>
<comment type="caution">
    <text evidence="1">The sequence shown here is derived from an EMBL/GenBank/DDBJ whole genome shotgun (WGS) entry which is preliminary data.</text>
</comment>
<reference evidence="1 2" key="1">
    <citation type="submission" date="2020-10" db="EMBL/GenBank/DDBJ databases">
        <title>Connecting structure to function with the recovery of over 1000 high-quality activated sludge metagenome-assembled genomes encoding full-length rRNA genes using long-read sequencing.</title>
        <authorList>
            <person name="Singleton C.M."/>
            <person name="Petriglieri F."/>
            <person name="Kristensen J.M."/>
            <person name="Kirkegaard R.H."/>
            <person name="Michaelsen T.Y."/>
            <person name="Andersen M.H."/>
            <person name="Karst S.M."/>
            <person name="Dueholm M.S."/>
            <person name="Nielsen P.H."/>
            <person name="Albertsen M."/>
        </authorList>
    </citation>
    <scope>NUCLEOTIDE SEQUENCE [LARGE SCALE GENOMIC DNA]</scope>
    <source>
        <strain evidence="1">Fred_18-Q3-R57-64_BAT3C.720</strain>
    </source>
</reference>
<evidence type="ECO:0000313" key="2">
    <source>
        <dbReference type="Proteomes" id="UP000706151"/>
    </source>
</evidence>
<name>A0A935T803_9PROT</name>
<gene>
    <name evidence="1" type="ORF">IPK02_12505</name>
</gene>
<dbReference type="EMBL" id="JADJOT010000009">
    <property type="protein sequence ID" value="MBK7954698.1"/>
    <property type="molecule type" value="Genomic_DNA"/>
</dbReference>